<sequence length="108" mass="12541">MSYYPHLLNPFPWFFFVFFLCHLIPQPLLLHLFLRLVYQGVLQTVYLCGIPAHPFSSPALLSITRGHGETHLVFASLLAHHSGLSRHQDQYIRHLATPRPFAWIPVRL</sequence>
<protein>
    <submittedName>
        <fullName evidence="2">Uncharacterized protein</fullName>
    </submittedName>
</protein>
<keyword evidence="1" id="KW-1133">Transmembrane helix</keyword>
<dbReference type="EMBL" id="VSRR010012636">
    <property type="protein sequence ID" value="MPC54784.1"/>
    <property type="molecule type" value="Genomic_DNA"/>
</dbReference>
<comment type="caution">
    <text evidence="2">The sequence shown here is derived from an EMBL/GenBank/DDBJ whole genome shotgun (WGS) entry which is preliminary data.</text>
</comment>
<gene>
    <name evidence="2" type="ORF">E2C01_048710</name>
</gene>
<keyword evidence="3" id="KW-1185">Reference proteome</keyword>
<dbReference type="AlphaFoldDB" id="A0A5B7GE49"/>
<dbReference type="Proteomes" id="UP000324222">
    <property type="component" value="Unassembled WGS sequence"/>
</dbReference>
<evidence type="ECO:0000313" key="3">
    <source>
        <dbReference type="Proteomes" id="UP000324222"/>
    </source>
</evidence>
<proteinExistence type="predicted"/>
<name>A0A5B7GE49_PORTR</name>
<accession>A0A5B7GE49</accession>
<feature type="transmembrane region" description="Helical" evidence="1">
    <location>
        <begin position="12"/>
        <end position="34"/>
    </location>
</feature>
<evidence type="ECO:0000313" key="2">
    <source>
        <dbReference type="EMBL" id="MPC54784.1"/>
    </source>
</evidence>
<reference evidence="2 3" key="1">
    <citation type="submission" date="2019-05" db="EMBL/GenBank/DDBJ databases">
        <title>Another draft genome of Portunus trituberculatus and its Hox gene families provides insights of decapod evolution.</title>
        <authorList>
            <person name="Jeong J.-H."/>
            <person name="Song I."/>
            <person name="Kim S."/>
            <person name="Choi T."/>
            <person name="Kim D."/>
            <person name="Ryu S."/>
            <person name="Kim W."/>
        </authorList>
    </citation>
    <scope>NUCLEOTIDE SEQUENCE [LARGE SCALE GENOMIC DNA]</scope>
    <source>
        <tissue evidence="2">Muscle</tissue>
    </source>
</reference>
<organism evidence="2 3">
    <name type="scientific">Portunus trituberculatus</name>
    <name type="common">Swimming crab</name>
    <name type="synonym">Neptunus trituberculatus</name>
    <dbReference type="NCBI Taxonomy" id="210409"/>
    <lineage>
        <taxon>Eukaryota</taxon>
        <taxon>Metazoa</taxon>
        <taxon>Ecdysozoa</taxon>
        <taxon>Arthropoda</taxon>
        <taxon>Crustacea</taxon>
        <taxon>Multicrustacea</taxon>
        <taxon>Malacostraca</taxon>
        <taxon>Eumalacostraca</taxon>
        <taxon>Eucarida</taxon>
        <taxon>Decapoda</taxon>
        <taxon>Pleocyemata</taxon>
        <taxon>Brachyura</taxon>
        <taxon>Eubrachyura</taxon>
        <taxon>Portunoidea</taxon>
        <taxon>Portunidae</taxon>
        <taxon>Portuninae</taxon>
        <taxon>Portunus</taxon>
    </lineage>
</organism>
<evidence type="ECO:0000256" key="1">
    <source>
        <dbReference type="SAM" id="Phobius"/>
    </source>
</evidence>
<keyword evidence="1" id="KW-0812">Transmembrane</keyword>
<keyword evidence="1" id="KW-0472">Membrane</keyword>